<keyword evidence="7 8" id="KW-0472">Membrane</keyword>
<dbReference type="InterPro" id="IPR000701">
    <property type="entry name" value="SuccDH_FuR_B_TM-su"/>
</dbReference>
<evidence type="ECO:0000256" key="8">
    <source>
        <dbReference type="SAM" id="Phobius"/>
    </source>
</evidence>
<proteinExistence type="predicted"/>
<gene>
    <name evidence="9" type="ORF">Vsou_16400</name>
</gene>
<protein>
    <recommendedName>
        <fullName evidence="11">Succinate dehydrogenase</fullName>
    </recommendedName>
</protein>
<evidence type="ECO:0008006" key="11">
    <source>
        <dbReference type="Google" id="ProtNLM"/>
    </source>
</evidence>
<evidence type="ECO:0000256" key="1">
    <source>
        <dbReference type="ARBA" id="ARBA00004370"/>
    </source>
</evidence>
<evidence type="ECO:0000256" key="6">
    <source>
        <dbReference type="ARBA" id="ARBA00023004"/>
    </source>
</evidence>
<feature type="transmembrane region" description="Helical" evidence="8">
    <location>
        <begin position="36"/>
        <end position="55"/>
    </location>
</feature>
<dbReference type="InterPro" id="IPR034804">
    <property type="entry name" value="SQR/QFR_C/D"/>
</dbReference>
<evidence type="ECO:0000256" key="7">
    <source>
        <dbReference type="ARBA" id="ARBA00023136"/>
    </source>
</evidence>
<sequence length="158" mass="17589">MGMAQQKQVKRVPPKWSLWFKGLDEWLLIFQKVSGAILILYLLGHTLVISTALGFGHPSQLTWETIIGTIEGPAIYGQVHVGTVIEYLIALLAAVHGANGFRLILTQYFGVGLPRPERHTFPRAVPSVKKTGQSWLKYIAIIVVIIFLILATLVAFVW</sequence>
<evidence type="ECO:0000256" key="3">
    <source>
        <dbReference type="ARBA" id="ARBA00022692"/>
    </source>
</evidence>
<keyword evidence="4" id="KW-0479">Metal-binding</keyword>
<keyword evidence="6" id="KW-0408">Iron</keyword>
<keyword evidence="3 8" id="KW-0812">Transmembrane</keyword>
<dbReference type="Proteomes" id="UP001060771">
    <property type="component" value="Chromosome"/>
</dbReference>
<evidence type="ECO:0000313" key="9">
    <source>
        <dbReference type="EMBL" id="BDR92547.1"/>
    </source>
</evidence>
<feature type="transmembrane region" description="Helical" evidence="8">
    <location>
        <begin position="75"/>
        <end position="95"/>
    </location>
</feature>
<comment type="subcellular location">
    <subcellularLocation>
        <location evidence="1">Membrane</location>
    </subcellularLocation>
</comment>
<organism evidence="9 10">
    <name type="scientific">Vulcanisaeta souniana JCM 11219</name>
    <dbReference type="NCBI Taxonomy" id="1293586"/>
    <lineage>
        <taxon>Archaea</taxon>
        <taxon>Thermoproteota</taxon>
        <taxon>Thermoprotei</taxon>
        <taxon>Thermoproteales</taxon>
        <taxon>Thermoproteaceae</taxon>
        <taxon>Vulcanisaeta</taxon>
    </lineage>
</organism>
<keyword evidence="5 8" id="KW-1133">Transmembrane helix</keyword>
<reference evidence="10" key="1">
    <citation type="submission" date="2022-09" db="EMBL/GenBank/DDBJ databases">
        <title>Complete genome sequence of Vulcanisaeta souniana.</title>
        <authorList>
            <person name="Kato S."/>
            <person name="Itoh T."/>
            <person name="Ohkuma M."/>
        </authorList>
    </citation>
    <scope>NUCLEOTIDE SEQUENCE [LARGE SCALE GENOMIC DNA]</scope>
    <source>
        <strain evidence="10">JCM 11219</strain>
    </source>
</reference>
<dbReference type="RefSeq" id="WP_054844078.1">
    <property type="nucleotide sequence ID" value="NZ_BMNM01000009.1"/>
</dbReference>
<evidence type="ECO:0000256" key="2">
    <source>
        <dbReference type="ARBA" id="ARBA00022617"/>
    </source>
</evidence>
<evidence type="ECO:0000256" key="5">
    <source>
        <dbReference type="ARBA" id="ARBA00022989"/>
    </source>
</evidence>
<keyword evidence="10" id="KW-1185">Reference proteome</keyword>
<accession>A0ABM8BNN1</accession>
<keyword evidence="2" id="KW-0349">Heme</keyword>
<feature type="transmembrane region" description="Helical" evidence="8">
    <location>
        <begin position="135"/>
        <end position="157"/>
    </location>
</feature>
<evidence type="ECO:0000313" key="10">
    <source>
        <dbReference type="Proteomes" id="UP001060771"/>
    </source>
</evidence>
<evidence type="ECO:0000256" key="4">
    <source>
        <dbReference type="ARBA" id="ARBA00022723"/>
    </source>
</evidence>
<dbReference type="Pfam" id="PF01127">
    <property type="entry name" value="Sdh_cyt"/>
    <property type="match status" value="1"/>
</dbReference>
<name>A0ABM8BNN1_9CREN</name>
<dbReference type="EMBL" id="AP026830">
    <property type="protein sequence ID" value="BDR92547.1"/>
    <property type="molecule type" value="Genomic_DNA"/>
</dbReference>
<dbReference type="SUPFAM" id="SSF81343">
    <property type="entry name" value="Fumarate reductase respiratory complex transmembrane subunits"/>
    <property type="match status" value="1"/>
</dbReference>
<dbReference type="Gene3D" id="1.20.1300.10">
    <property type="entry name" value="Fumarate reductase/succinate dehydrogenase, transmembrane subunit"/>
    <property type="match status" value="1"/>
</dbReference>